<feature type="region of interest" description="Disordered" evidence="1">
    <location>
        <begin position="81"/>
        <end position="112"/>
    </location>
</feature>
<accession>A0A4Z2I8I1</accession>
<sequence>MYSSIRCSASMCLDPGKQPSIRRVLVGPKLDLQEGKAPNCSDRMQELYRGVQSDCFTKVRFTRVSSRFSSRPMNAELALHEDIRLGVGQPERNQASPDEHGRGHEDGDGLCDADERAENQVPQDRCQLTQSVAEAEACSSGERRIRDRRRSKGEVEGEVFDALVVVQLHFGRIVVCLEVFDDIREPD</sequence>
<gene>
    <name evidence="2" type="ORF">EYF80_015511</name>
</gene>
<dbReference type="AlphaFoldDB" id="A0A4Z2I8I1"/>
<evidence type="ECO:0000313" key="2">
    <source>
        <dbReference type="EMBL" id="TNN74268.1"/>
    </source>
</evidence>
<keyword evidence="3" id="KW-1185">Reference proteome</keyword>
<evidence type="ECO:0000256" key="1">
    <source>
        <dbReference type="SAM" id="MobiDB-lite"/>
    </source>
</evidence>
<proteinExistence type="predicted"/>
<organism evidence="2 3">
    <name type="scientific">Liparis tanakae</name>
    <name type="common">Tanaka's snailfish</name>
    <dbReference type="NCBI Taxonomy" id="230148"/>
    <lineage>
        <taxon>Eukaryota</taxon>
        <taxon>Metazoa</taxon>
        <taxon>Chordata</taxon>
        <taxon>Craniata</taxon>
        <taxon>Vertebrata</taxon>
        <taxon>Euteleostomi</taxon>
        <taxon>Actinopterygii</taxon>
        <taxon>Neopterygii</taxon>
        <taxon>Teleostei</taxon>
        <taxon>Neoteleostei</taxon>
        <taxon>Acanthomorphata</taxon>
        <taxon>Eupercaria</taxon>
        <taxon>Perciformes</taxon>
        <taxon>Cottioidei</taxon>
        <taxon>Cottales</taxon>
        <taxon>Liparidae</taxon>
        <taxon>Liparis</taxon>
    </lineage>
</organism>
<dbReference type="EMBL" id="SRLO01000116">
    <property type="protein sequence ID" value="TNN74268.1"/>
    <property type="molecule type" value="Genomic_DNA"/>
</dbReference>
<comment type="caution">
    <text evidence="2">The sequence shown here is derived from an EMBL/GenBank/DDBJ whole genome shotgun (WGS) entry which is preliminary data.</text>
</comment>
<protein>
    <submittedName>
        <fullName evidence="2">Uncharacterized protein</fullName>
    </submittedName>
</protein>
<reference evidence="2 3" key="1">
    <citation type="submission" date="2019-03" db="EMBL/GenBank/DDBJ databases">
        <title>First draft genome of Liparis tanakae, snailfish: a comprehensive survey of snailfish specific genes.</title>
        <authorList>
            <person name="Kim W."/>
            <person name="Song I."/>
            <person name="Jeong J.-H."/>
            <person name="Kim D."/>
            <person name="Kim S."/>
            <person name="Ryu S."/>
            <person name="Song J.Y."/>
            <person name="Lee S.K."/>
        </authorList>
    </citation>
    <scope>NUCLEOTIDE SEQUENCE [LARGE SCALE GENOMIC DNA]</scope>
    <source>
        <tissue evidence="2">Muscle</tissue>
    </source>
</reference>
<evidence type="ECO:0000313" key="3">
    <source>
        <dbReference type="Proteomes" id="UP000314294"/>
    </source>
</evidence>
<feature type="compositionally biased region" description="Basic and acidic residues" evidence="1">
    <location>
        <begin position="97"/>
        <end position="112"/>
    </location>
</feature>
<name>A0A4Z2I8I1_9TELE</name>
<dbReference type="Proteomes" id="UP000314294">
    <property type="component" value="Unassembled WGS sequence"/>
</dbReference>